<feature type="transmembrane region" description="Helical" evidence="6">
    <location>
        <begin position="113"/>
        <end position="132"/>
    </location>
</feature>
<evidence type="ECO:0000256" key="6">
    <source>
        <dbReference type="SAM" id="Phobius"/>
    </source>
</evidence>
<comment type="similarity">
    <text evidence="2">Belongs to the TMEM86 family.</text>
</comment>
<feature type="transmembrane region" description="Helical" evidence="6">
    <location>
        <begin position="57"/>
        <end position="76"/>
    </location>
</feature>
<feature type="transmembrane region" description="Helical" evidence="6">
    <location>
        <begin position="138"/>
        <end position="156"/>
    </location>
</feature>
<evidence type="ECO:0008006" key="8">
    <source>
        <dbReference type="Google" id="ProtNLM"/>
    </source>
</evidence>
<feature type="transmembrane region" description="Helical" evidence="6">
    <location>
        <begin position="28"/>
        <end position="45"/>
    </location>
</feature>
<keyword evidence="3 6" id="KW-0812">Transmembrane</keyword>
<sequence>MLKLYYPVAAILYVVIFALRVFDVFQVARFFIPVFVLLTAIASFVNARDRSFKQGSLMLSIALLVAFCADTVINLVDPILPVKVGVIIFLACHICLLIYFFRKKSFEAKELLYILPLLGISAIFCIAIVPLIESALLMYGVPFYMLLLTLMLWRAVCLYKDKDNVKIILGAILFFITDISVIMIQAYGNITPLRIETWAVYPHALFLLSLVDNKEKAV</sequence>
<feature type="transmembrane region" description="Helical" evidence="6">
    <location>
        <begin position="168"/>
        <end position="188"/>
    </location>
</feature>
<evidence type="ECO:0000256" key="3">
    <source>
        <dbReference type="ARBA" id="ARBA00022692"/>
    </source>
</evidence>
<organism evidence="7">
    <name type="scientific">uncultured bacterium contig00049</name>
    <dbReference type="NCBI Taxonomy" id="1181534"/>
    <lineage>
        <taxon>Bacteria</taxon>
        <taxon>environmental samples</taxon>
    </lineage>
</organism>
<evidence type="ECO:0000256" key="2">
    <source>
        <dbReference type="ARBA" id="ARBA00007375"/>
    </source>
</evidence>
<name>A0A806JYS5_9BACT</name>
<dbReference type="Pfam" id="PF07947">
    <property type="entry name" value="YhhN"/>
    <property type="match status" value="1"/>
</dbReference>
<evidence type="ECO:0000256" key="1">
    <source>
        <dbReference type="ARBA" id="ARBA00004141"/>
    </source>
</evidence>
<dbReference type="PANTHER" id="PTHR31885:SF6">
    <property type="entry name" value="GH04784P"/>
    <property type="match status" value="1"/>
</dbReference>
<accession>A0A806JYS5</accession>
<evidence type="ECO:0000256" key="5">
    <source>
        <dbReference type="ARBA" id="ARBA00023136"/>
    </source>
</evidence>
<protein>
    <recommendedName>
        <fullName evidence="8">YhhN-like protein</fullName>
    </recommendedName>
</protein>
<evidence type="ECO:0000256" key="4">
    <source>
        <dbReference type="ARBA" id="ARBA00022989"/>
    </source>
</evidence>
<dbReference type="PANTHER" id="PTHR31885">
    <property type="entry name" value="GH04784P"/>
    <property type="match status" value="1"/>
</dbReference>
<feature type="transmembrane region" description="Helical" evidence="6">
    <location>
        <begin position="82"/>
        <end position="101"/>
    </location>
</feature>
<feature type="transmembrane region" description="Helical" evidence="6">
    <location>
        <begin position="5"/>
        <end position="22"/>
    </location>
</feature>
<dbReference type="GO" id="GO:0016020">
    <property type="term" value="C:membrane"/>
    <property type="evidence" value="ECO:0007669"/>
    <property type="project" value="UniProtKB-SubCell"/>
</dbReference>
<comment type="subcellular location">
    <subcellularLocation>
        <location evidence="1">Membrane</location>
        <topology evidence="1">Multi-pass membrane protein</topology>
    </subcellularLocation>
</comment>
<reference evidence="7" key="1">
    <citation type="submission" date="2012-03" db="EMBL/GenBank/DDBJ databases">
        <title>Functional metagenomics reveals considerable lignocellulase gene clusters in the gut microbiome of a wood-feeding higher termite.</title>
        <authorList>
            <person name="Liu N."/>
        </authorList>
    </citation>
    <scope>NUCLEOTIDE SEQUENCE</scope>
</reference>
<evidence type="ECO:0000313" key="7">
    <source>
        <dbReference type="EMBL" id="AGS52175.1"/>
    </source>
</evidence>
<dbReference type="InterPro" id="IPR012506">
    <property type="entry name" value="TMEM86B-like"/>
</dbReference>
<dbReference type="AlphaFoldDB" id="A0A806JYS5"/>
<dbReference type="EMBL" id="JQ844184">
    <property type="protein sequence ID" value="AGS52175.1"/>
    <property type="molecule type" value="Genomic_DNA"/>
</dbReference>
<keyword evidence="5 6" id="KW-0472">Membrane</keyword>
<proteinExistence type="inferred from homology"/>
<keyword evidence="4 6" id="KW-1133">Transmembrane helix</keyword>
<dbReference type="GO" id="GO:0016787">
    <property type="term" value="F:hydrolase activity"/>
    <property type="evidence" value="ECO:0007669"/>
    <property type="project" value="TreeGrafter"/>
</dbReference>